<feature type="domain" description="HTH araC/xylS-type" evidence="5">
    <location>
        <begin position="139"/>
        <end position="237"/>
    </location>
</feature>
<dbReference type="EMBL" id="LOHF01000008">
    <property type="protein sequence ID" value="OUM73777.1"/>
    <property type="molecule type" value="Genomic_DNA"/>
</dbReference>
<dbReference type="RefSeq" id="WP_087267261.1">
    <property type="nucleotide sequence ID" value="NZ_JBJGBV010000002.1"/>
</dbReference>
<protein>
    <submittedName>
        <fullName evidence="6">AraC family transcriptional regulator</fullName>
    </submittedName>
</protein>
<keyword evidence="3" id="KW-0804">Transcription</keyword>
<gene>
    <name evidence="6" type="ORF">AUC60_11950</name>
</gene>
<keyword evidence="2" id="KW-0238">DNA-binding</keyword>
<keyword evidence="7" id="KW-1185">Reference proteome</keyword>
<comment type="function">
    <text evidence="4">Regulatory protein of the TOL plasmid xyl operons. XylS activates the xylXYZLTEGFJQKIH operon required for the degradation of toluene, m-xylene and p-xylene.</text>
</comment>
<dbReference type="Gene3D" id="2.60.120.10">
    <property type="entry name" value="Jelly Rolls"/>
    <property type="match status" value="1"/>
</dbReference>
<dbReference type="PANTHER" id="PTHR46796:SF2">
    <property type="entry name" value="TRANSCRIPTIONAL REGULATORY PROTEIN"/>
    <property type="match status" value="1"/>
</dbReference>
<organism evidence="6 7">
    <name type="scientific">Pseudomonas caspiana</name>
    <dbReference type="NCBI Taxonomy" id="1451454"/>
    <lineage>
        <taxon>Bacteria</taxon>
        <taxon>Pseudomonadati</taxon>
        <taxon>Pseudomonadota</taxon>
        <taxon>Gammaproteobacteria</taxon>
        <taxon>Pseudomonadales</taxon>
        <taxon>Pseudomonadaceae</taxon>
        <taxon>Pseudomonas</taxon>
    </lineage>
</organism>
<evidence type="ECO:0000256" key="3">
    <source>
        <dbReference type="ARBA" id="ARBA00023163"/>
    </source>
</evidence>
<comment type="caution">
    <text evidence="6">The sequence shown here is derived from an EMBL/GenBank/DDBJ whole genome shotgun (WGS) entry which is preliminary data.</text>
</comment>
<dbReference type="InterPro" id="IPR009057">
    <property type="entry name" value="Homeodomain-like_sf"/>
</dbReference>
<dbReference type="GO" id="GO:0043565">
    <property type="term" value="F:sequence-specific DNA binding"/>
    <property type="evidence" value="ECO:0007669"/>
    <property type="project" value="InterPro"/>
</dbReference>
<evidence type="ECO:0000256" key="4">
    <source>
        <dbReference type="ARBA" id="ARBA00037345"/>
    </source>
</evidence>
<dbReference type="InterPro" id="IPR018060">
    <property type="entry name" value="HTH_AraC"/>
</dbReference>
<name>A0A1Y3P1U1_9PSED</name>
<dbReference type="PANTHER" id="PTHR46796">
    <property type="entry name" value="HTH-TYPE TRANSCRIPTIONAL ACTIVATOR RHAS-RELATED"/>
    <property type="match status" value="1"/>
</dbReference>
<accession>A0A1Y3P1U1</accession>
<evidence type="ECO:0000256" key="1">
    <source>
        <dbReference type="ARBA" id="ARBA00023015"/>
    </source>
</evidence>
<evidence type="ECO:0000313" key="6">
    <source>
        <dbReference type="EMBL" id="OUM73777.1"/>
    </source>
</evidence>
<dbReference type="SUPFAM" id="SSF46689">
    <property type="entry name" value="Homeodomain-like"/>
    <property type="match status" value="2"/>
</dbReference>
<reference evidence="6 7" key="1">
    <citation type="journal article" date="2017" name="Syst. Appl. Microbiol.">
        <title>Pseudomonas caspiana sp. nov., a citrus pathogen in the Pseudomonas syringae phylogenetic group.</title>
        <authorList>
            <person name="Busquets A."/>
            <person name="Gomila M."/>
            <person name="Beiki F."/>
            <person name="Mulet M."/>
            <person name="Rahimian H."/>
            <person name="Garcia-Valdes E."/>
            <person name="Lalucat J."/>
        </authorList>
    </citation>
    <scope>NUCLEOTIDE SEQUENCE [LARGE SCALE GENOMIC DNA]</scope>
    <source>
        <strain evidence="6 7">FBF102</strain>
    </source>
</reference>
<dbReference type="InterPro" id="IPR050204">
    <property type="entry name" value="AraC_XylS_family_regulators"/>
</dbReference>
<dbReference type="SMART" id="SM00342">
    <property type="entry name" value="HTH_ARAC"/>
    <property type="match status" value="1"/>
</dbReference>
<proteinExistence type="predicted"/>
<dbReference type="AlphaFoldDB" id="A0A1Y3P1U1"/>
<dbReference type="InterPro" id="IPR014710">
    <property type="entry name" value="RmlC-like_jellyroll"/>
</dbReference>
<evidence type="ECO:0000256" key="2">
    <source>
        <dbReference type="ARBA" id="ARBA00023125"/>
    </source>
</evidence>
<keyword evidence="1" id="KW-0805">Transcription regulation</keyword>
<sequence length="242" mass="27005">MFLSLEVRSYDGENPYHQHDHVQLVLPLRGRMDIDVEGRGGCIDQSMAALVAPGSEHSQLTDIDSRFLVLDCAPTMLEALHMGRLAERIYVPILPATRRLIEFAELIGSEQLSVSAPQLGPLLLSSLGSDTPRVSPPMERLINRLRANPGIHWNNEAMAQVANMSMSQLHQRFRQLFKMSPQAWLTDLRVQEAQRLLRGTSLPITEIASLAGFSDQASLTRTMQRVSATSPAAYRKAQKQPR</sequence>
<dbReference type="GO" id="GO:0003700">
    <property type="term" value="F:DNA-binding transcription factor activity"/>
    <property type="evidence" value="ECO:0007669"/>
    <property type="project" value="InterPro"/>
</dbReference>
<dbReference type="Proteomes" id="UP000195440">
    <property type="component" value="Unassembled WGS sequence"/>
</dbReference>
<dbReference type="Pfam" id="PF12833">
    <property type="entry name" value="HTH_18"/>
    <property type="match status" value="1"/>
</dbReference>
<dbReference type="OrthoDB" id="5996070at2"/>
<evidence type="ECO:0000313" key="7">
    <source>
        <dbReference type="Proteomes" id="UP000195440"/>
    </source>
</evidence>
<dbReference type="Gene3D" id="1.10.10.60">
    <property type="entry name" value="Homeodomain-like"/>
    <property type="match status" value="1"/>
</dbReference>
<dbReference type="PROSITE" id="PS01124">
    <property type="entry name" value="HTH_ARAC_FAMILY_2"/>
    <property type="match status" value="1"/>
</dbReference>
<evidence type="ECO:0000259" key="5">
    <source>
        <dbReference type="PROSITE" id="PS01124"/>
    </source>
</evidence>